<evidence type="ECO:0000313" key="2">
    <source>
        <dbReference type="EMBL" id="GMH16842.1"/>
    </source>
</evidence>
<dbReference type="AlphaFoldDB" id="A0AAD3XT98"/>
<gene>
    <name evidence="2" type="ORF">Nepgr_018683</name>
</gene>
<organism evidence="2 3">
    <name type="scientific">Nepenthes gracilis</name>
    <name type="common">Slender pitcher plant</name>
    <dbReference type="NCBI Taxonomy" id="150966"/>
    <lineage>
        <taxon>Eukaryota</taxon>
        <taxon>Viridiplantae</taxon>
        <taxon>Streptophyta</taxon>
        <taxon>Embryophyta</taxon>
        <taxon>Tracheophyta</taxon>
        <taxon>Spermatophyta</taxon>
        <taxon>Magnoliopsida</taxon>
        <taxon>eudicotyledons</taxon>
        <taxon>Gunneridae</taxon>
        <taxon>Pentapetalae</taxon>
        <taxon>Caryophyllales</taxon>
        <taxon>Nepenthaceae</taxon>
        <taxon>Nepenthes</taxon>
    </lineage>
</organism>
<accession>A0AAD3XT98</accession>
<protein>
    <submittedName>
        <fullName evidence="2">Uncharacterized protein</fullName>
    </submittedName>
</protein>
<comment type="caution">
    <text evidence="2">The sequence shown here is derived from an EMBL/GenBank/DDBJ whole genome shotgun (WGS) entry which is preliminary data.</text>
</comment>
<sequence length="168" mass="19278">MVEHDHPAVLRRLQLMSLQQPWMILKNCWSAFWRRPPPVWLERMLLETAALKAVLAGVETENTELKAEVARLNARLKEGDNQSKTRLKWLAERVATLENDLSLRIRPHEVGGMMHARLLEGINVGRRVARLIDPNFPVQFINCPNRAALHKDDLVEEPRDIQGPPPPP</sequence>
<feature type="coiled-coil region" evidence="1">
    <location>
        <begin position="55"/>
        <end position="82"/>
    </location>
</feature>
<keyword evidence="3" id="KW-1185">Reference proteome</keyword>
<dbReference type="EMBL" id="BSYO01000017">
    <property type="protein sequence ID" value="GMH16842.1"/>
    <property type="molecule type" value="Genomic_DNA"/>
</dbReference>
<evidence type="ECO:0000313" key="3">
    <source>
        <dbReference type="Proteomes" id="UP001279734"/>
    </source>
</evidence>
<keyword evidence="1" id="KW-0175">Coiled coil</keyword>
<name>A0AAD3XT98_NEPGR</name>
<dbReference type="Proteomes" id="UP001279734">
    <property type="component" value="Unassembled WGS sequence"/>
</dbReference>
<proteinExistence type="predicted"/>
<evidence type="ECO:0000256" key="1">
    <source>
        <dbReference type="SAM" id="Coils"/>
    </source>
</evidence>
<reference evidence="2" key="1">
    <citation type="submission" date="2023-05" db="EMBL/GenBank/DDBJ databases">
        <title>Nepenthes gracilis genome sequencing.</title>
        <authorList>
            <person name="Fukushima K."/>
        </authorList>
    </citation>
    <scope>NUCLEOTIDE SEQUENCE</scope>
    <source>
        <strain evidence="2">SING2019-196</strain>
    </source>
</reference>